<keyword evidence="4" id="KW-0223">Dioxygenase</keyword>
<dbReference type="AlphaFoldDB" id="A0A812M5Q3"/>
<reference evidence="9" key="1">
    <citation type="submission" date="2021-02" db="EMBL/GenBank/DDBJ databases">
        <authorList>
            <person name="Dougan E. K."/>
            <person name="Rhodes N."/>
            <person name="Thang M."/>
            <person name="Chan C."/>
        </authorList>
    </citation>
    <scope>NUCLEOTIDE SEQUENCE</scope>
</reference>
<dbReference type="PANTHER" id="PTHR10869">
    <property type="entry name" value="PROLYL 4-HYDROXYLASE ALPHA SUBUNIT"/>
    <property type="match status" value="1"/>
</dbReference>
<keyword evidence="6" id="KW-0408">Iron</keyword>
<evidence type="ECO:0000313" key="10">
    <source>
        <dbReference type="Proteomes" id="UP000649617"/>
    </source>
</evidence>
<dbReference type="Pfam" id="PF13640">
    <property type="entry name" value="2OG-FeII_Oxy_3"/>
    <property type="match status" value="1"/>
</dbReference>
<accession>A0A812M5Q3</accession>
<dbReference type="GO" id="GO:0004656">
    <property type="term" value="F:procollagen-proline 4-dioxygenase activity"/>
    <property type="evidence" value="ECO:0007669"/>
    <property type="project" value="TreeGrafter"/>
</dbReference>
<dbReference type="PROSITE" id="PS51471">
    <property type="entry name" value="FE2OG_OXY"/>
    <property type="match status" value="1"/>
</dbReference>
<dbReference type="SMART" id="SM00702">
    <property type="entry name" value="P4Hc"/>
    <property type="match status" value="1"/>
</dbReference>
<name>A0A812M5Q3_SYMPI</name>
<feature type="domain" description="Fe2OG dioxygenase" evidence="8">
    <location>
        <begin position="167"/>
        <end position="318"/>
    </location>
</feature>
<dbReference type="InterPro" id="IPR002048">
    <property type="entry name" value="EF_hand_dom"/>
</dbReference>
<evidence type="ECO:0000259" key="7">
    <source>
        <dbReference type="PROSITE" id="PS50222"/>
    </source>
</evidence>
<evidence type="ECO:0000256" key="6">
    <source>
        <dbReference type="ARBA" id="ARBA00023004"/>
    </source>
</evidence>
<keyword evidence="2" id="KW-0479">Metal-binding</keyword>
<dbReference type="GO" id="GO:0005506">
    <property type="term" value="F:iron ion binding"/>
    <property type="evidence" value="ECO:0007669"/>
    <property type="project" value="InterPro"/>
</dbReference>
<dbReference type="PROSITE" id="PS50222">
    <property type="entry name" value="EF_HAND_2"/>
    <property type="match status" value="1"/>
</dbReference>
<dbReference type="Gene3D" id="2.60.120.620">
    <property type="entry name" value="q2cbj1_9rhob like domain"/>
    <property type="match status" value="1"/>
</dbReference>
<keyword evidence="10" id="KW-1185">Reference proteome</keyword>
<evidence type="ECO:0000256" key="3">
    <source>
        <dbReference type="ARBA" id="ARBA00022837"/>
    </source>
</evidence>
<dbReference type="InterPro" id="IPR011992">
    <property type="entry name" value="EF-hand-dom_pair"/>
</dbReference>
<keyword evidence="3" id="KW-0106">Calcium</keyword>
<comment type="caution">
    <text evidence="9">The sequence shown here is derived from an EMBL/GenBank/DDBJ whole genome shotgun (WGS) entry which is preliminary data.</text>
</comment>
<dbReference type="SUPFAM" id="SSF47473">
    <property type="entry name" value="EF-hand"/>
    <property type="match status" value="1"/>
</dbReference>
<dbReference type="InterPro" id="IPR018247">
    <property type="entry name" value="EF_Hand_1_Ca_BS"/>
</dbReference>
<gene>
    <name evidence="9" type="primary">P4htm</name>
    <name evidence="9" type="ORF">SPIL2461_LOCUS4936</name>
</gene>
<evidence type="ECO:0000256" key="4">
    <source>
        <dbReference type="ARBA" id="ARBA00022964"/>
    </source>
</evidence>
<dbReference type="Gene3D" id="1.10.238.10">
    <property type="entry name" value="EF-hand"/>
    <property type="match status" value="1"/>
</dbReference>
<feature type="domain" description="EF-hand" evidence="7">
    <location>
        <begin position="41"/>
        <end position="76"/>
    </location>
</feature>
<proteinExistence type="predicted"/>
<dbReference type="OrthoDB" id="433136at2759"/>
<comment type="cofactor">
    <cofactor evidence="1">
        <name>L-ascorbate</name>
        <dbReference type="ChEBI" id="CHEBI:38290"/>
    </cofactor>
</comment>
<evidence type="ECO:0000256" key="1">
    <source>
        <dbReference type="ARBA" id="ARBA00001961"/>
    </source>
</evidence>
<evidence type="ECO:0000259" key="8">
    <source>
        <dbReference type="PROSITE" id="PS51471"/>
    </source>
</evidence>
<evidence type="ECO:0000256" key="2">
    <source>
        <dbReference type="ARBA" id="ARBA00022723"/>
    </source>
</evidence>
<dbReference type="Proteomes" id="UP000649617">
    <property type="component" value="Unassembled WGS sequence"/>
</dbReference>
<dbReference type="InterPro" id="IPR045054">
    <property type="entry name" value="P4HA-like"/>
</dbReference>
<keyword evidence="5" id="KW-0560">Oxidoreductase</keyword>
<dbReference type="PROSITE" id="PS00018">
    <property type="entry name" value="EF_HAND_1"/>
    <property type="match status" value="1"/>
</dbReference>
<evidence type="ECO:0000256" key="5">
    <source>
        <dbReference type="ARBA" id="ARBA00023002"/>
    </source>
</evidence>
<feature type="non-terminal residue" evidence="9">
    <location>
        <position position="1"/>
    </location>
</feature>
<organism evidence="9 10">
    <name type="scientific">Symbiodinium pilosum</name>
    <name type="common">Dinoflagellate</name>
    <dbReference type="NCBI Taxonomy" id="2952"/>
    <lineage>
        <taxon>Eukaryota</taxon>
        <taxon>Sar</taxon>
        <taxon>Alveolata</taxon>
        <taxon>Dinophyceae</taxon>
        <taxon>Suessiales</taxon>
        <taxon>Symbiodiniaceae</taxon>
        <taxon>Symbiodinium</taxon>
    </lineage>
</organism>
<protein>
    <submittedName>
        <fullName evidence="9">P4htm protein</fullName>
    </submittedName>
</protein>
<sequence length="325" mass="36600">TGLPVFLVEGLLSNEESEAIQTAAMSEGLSRSLTANDKQFMTKRRALKLFKEMDANRDGLLDEHELSEFVREAADMVDLNYTAFLEDQLNLPDAAKAAAAGRKVRKQEVKAVNWPAFFSSCVSEHPEWFARHSSQAWLRYSDHRFLRGILDKVAAVTGLEPAWVRSIAEDMQVLNYAPGGGHYSCHHDTGIEALDAARFMTVFFFLNDVPDGGETVMFGTDLNASRSKEYFLADEDVWGEVEAQCQSVRSCPQQPGAKPPPPFSTALVLRPRRGSAIFWYNMEVDAEGGLQRFFWQSIHGGCPTRRTEKWAANIWLRVRSMRDEL</sequence>
<dbReference type="InterPro" id="IPR006620">
    <property type="entry name" value="Pro_4_hyd_alph"/>
</dbReference>
<dbReference type="InterPro" id="IPR005123">
    <property type="entry name" value="Oxoglu/Fe-dep_dioxygenase_dom"/>
</dbReference>
<dbReference type="GO" id="GO:0031418">
    <property type="term" value="F:L-ascorbic acid binding"/>
    <property type="evidence" value="ECO:0007669"/>
    <property type="project" value="InterPro"/>
</dbReference>
<dbReference type="EMBL" id="CAJNIZ010006780">
    <property type="protein sequence ID" value="CAE7252667.1"/>
    <property type="molecule type" value="Genomic_DNA"/>
</dbReference>
<dbReference type="GO" id="GO:0005509">
    <property type="term" value="F:calcium ion binding"/>
    <property type="evidence" value="ECO:0007669"/>
    <property type="project" value="InterPro"/>
</dbReference>
<evidence type="ECO:0000313" key="9">
    <source>
        <dbReference type="EMBL" id="CAE7252667.1"/>
    </source>
</evidence>
<dbReference type="PANTHER" id="PTHR10869:SF246">
    <property type="entry name" value="TRANSMEMBRANE PROLYL 4-HYDROXYLASE"/>
    <property type="match status" value="1"/>
</dbReference>
<dbReference type="GO" id="GO:0005783">
    <property type="term" value="C:endoplasmic reticulum"/>
    <property type="evidence" value="ECO:0007669"/>
    <property type="project" value="TreeGrafter"/>
</dbReference>
<dbReference type="InterPro" id="IPR044862">
    <property type="entry name" value="Pro_4_hyd_alph_FE2OG_OXY"/>
</dbReference>